<dbReference type="EMBL" id="VSWD01000010">
    <property type="protein sequence ID" value="KAK3089532.1"/>
    <property type="molecule type" value="Genomic_DNA"/>
</dbReference>
<organism evidence="3 4">
    <name type="scientific">Pinctada imbricata</name>
    <name type="common">Atlantic pearl-oyster</name>
    <name type="synonym">Pinctada martensii</name>
    <dbReference type="NCBI Taxonomy" id="66713"/>
    <lineage>
        <taxon>Eukaryota</taxon>
        <taxon>Metazoa</taxon>
        <taxon>Spiralia</taxon>
        <taxon>Lophotrochozoa</taxon>
        <taxon>Mollusca</taxon>
        <taxon>Bivalvia</taxon>
        <taxon>Autobranchia</taxon>
        <taxon>Pteriomorphia</taxon>
        <taxon>Pterioida</taxon>
        <taxon>Pterioidea</taxon>
        <taxon>Pteriidae</taxon>
        <taxon>Pinctada</taxon>
    </lineage>
</organism>
<proteinExistence type="predicted"/>
<protein>
    <recommendedName>
        <fullName evidence="2">UBE2O-like tandem tSH3-B domain-containing protein</fullName>
    </recommendedName>
</protein>
<gene>
    <name evidence="3" type="ORF">FSP39_004336</name>
</gene>
<dbReference type="InterPro" id="IPR057735">
    <property type="entry name" value="UBE2O-like_tSH3-B"/>
</dbReference>
<name>A0AA89C0G9_PINIB</name>
<dbReference type="Proteomes" id="UP001186944">
    <property type="component" value="Unassembled WGS sequence"/>
</dbReference>
<accession>A0AA89C0G9</accession>
<evidence type="ECO:0000259" key="2">
    <source>
        <dbReference type="Pfam" id="PF23046"/>
    </source>
</evidence>
<keyword evidence="4" id="KW-1185">Reference proteome</keyword>
<evidence type="ECO:0000256" key="1">
    <source>
        <dbReference type="SAM" id="MobiDB-lite"/>
    </source>
</evidence>
<dbReference type="AlphaFoldDB" id="A0AA89C0G9"/>
<feature type="domain" description="UBE2O-like tandem tSH3-B" evidence="2">
    <location>
        <begin position="142"/>
        <end position="284"/>
    </location>
</feature>
<evidence type="ECO:0000313" key="3">
    <source>
        <dbReference type="EMBL" id="KAK3089532.1"/>
    </source>
</evidence>
<dbReference type="Pfam" id="PF23046">
    <property type="entry name" value="tSH3-B_UBE2O"/>
    <property type="match status" value="1"/>
</dbReference>
<comment type="caution">
    <text evidence="3">The sequence shown here is derived from an EMBL/GenBank/DDBJ whole genome shotgun (WGS) entry which is preliminary data.</text>
</comment>
<sequence length="285" mass="32302">MAAAVDSIFDEDEVCRKIDDDRYEFGLVVESSEYVSSDEDDDEEDRLKKGTVRVAWHPEGKETIEEEKKLILADRSLMPGDVVRRIIEGKSSPRGFVQDMKVLCHVNIKGTNKYIYNVDSKDISSGSYEDPSNKYFKNDHPDVTMDSWIGKIEEVYEAVTLLFPDGAMCKVVEAEDLHYEFDSINDRCKDEAPDSTFSSEGMFYKGKILRGKIGDLQGAEWFQPTKSYSSKVAKKNPRLMVTVRIEEVEVTSVKVHWLFRGFGTPENSSNSMEVPPAKVVPPKLS</sequence>
<feature type="region of interest" description="Disordered" evidence="1">
    <location>
        <begin position="266"/>
        <end position="285"/>
    </location>
</feature>
<reference evidence="3" key="1">
    <citation type="submission" date="2019-08" db="EMBL/GenBank/DDBJ databases">
        <title>The improved chromosome-level genome for the pearl oyster Pinctada fucata martensii using PacBio sequencing and Hi-C.</title>
        <authorList>
            <person name="Zheng Z."/>
        </authorList>
    </citation>
    <scope>NUCLEOTIDE SEQUENCE</scope>
    <source>
        <strain evidence="3">ZZ-2019</strain>
        <tissue evidence="3">Adductor muscle</tissue>
    </source>
</reference>
<evidence type="ECO:0000313" key="4">
    <source>
        <dbReference type="Proteomes" id="UP001186944"/>
    </source>
</evidence>